<dbReference type="InterPro" id="IPR000362">
    <property type="entry name" value="Fumarate_lyase_fam"/>
</dbReference>
<dbReference type="EMBL" id="BSNF01000001">
    <property type="protein sequence ID" value="GLQ04815.1"/>
    <property type="molecule type" value="Genomic_DNA"/>
</dbReference>
<dbReference type="Proteomes" id="UP001161409">
    <property type="component" value="Unassembled WGS sequence"/>
</dbReference>
<dbReference type="PANTHER" id="PTHR43172:SF2">
    <property type="entry name" value="ADENYLOSUCCINATE LYASE C-TERMINAL DOMAIN-CONTAINING PROTEIN"/>
    <property type="match status" value="1"/>
</dbReference>
<gene>
    <name evidence="4" type="ORF">GCM10007924_00360</name>
</gene>
<dbReference type="PRINTS" id="PR00145">
    <property type="entry name" value="ARGSUCLYASE"/>
</dbReference>
<dbReference type="SUPFAM" id="SSF48557">
    <property type="entry name" value="L-aspartase-like"/>
    <property type="match status" value="1"/>
</dbReference>
<dbReference type="Gene3D" id="1.20.200.10">
    <property type="entry name" value="Fumarase/aspartase (Central domain)"/>
    <property type="match status" value="1"/>
</dbReference>
<reference evidence="4" key="1">
    <citation type="journal article" date="2014" name="Int. J. Syst. Evol. Microbiol.">
        <title>Complete genome of a new Firmicutes species belonging to the dominant human colonic microbiota ('Ruminococcus bicirculans') reveals two chromosomes and a selective capacity to utilize plant glucans.</title>
        <authorList>
            <consortium name="NISC Comparative Sequencing Program"/>
            <person name="Wegmann U."/>
            <person name="Louis P."/>
            <person name="Goesmann A."/>
            <person name="Henrissat B."/>
            <person name="Duncan S.H."/>
            <person name="Flint H.J."/>
        </authorList>
    </citation>
    <scope>NUCLEOTIDE SEQUENCE</scope>
    <source>
        <strain evidence="4">NBRC 103408</strain>
    </source>
</reference>
<dbReference type="InterPro" id="IPR008948">
    <property type="entry name" value="L-Aspartase-like"/>
</dbReference>
<comment type="similarity">
    <text evidence="1">Belongs to the class-II fumarase/aspartase family.</text>
</comment>
<dbReference type="PROSITE" id="PS00163">
    <property type="entry name" value="FUMARATE_LYASES"/>
    <property type="match status" value="1"/>
</dbReference>
<dbReference type="InterPro" id="IPR022761">
    <property type="entry name" value="Fumarate_lyase_N"/>
</dbReference>
<evidence type="ECO:0000313" key="4">
    <source>
        <dbReference type="EMBL" id="GLQ04815.1"/>
    </source>
</evidence>
<dbReference type="NCBIfam" id="TIGR02426">
    <property type="entry name" value="protocat_pcaB"/>
    <property type="match status" value="1"/>
</dbReference>
<dbReference type="RefSeq" id="WP_169558863.1">
    <property type="nucleotide sequence ID" value="NZ_BSNF01000001.1"/>
</dbReference>
<dbReference type="InterPro" id="IPR012789">
    <property type="entry name" value="Protocat_PcaB-like"/>
</dbReference>
<comment type="caution">
    <text evidence="4">The sequence shown here is derived from an EMBL/GenBank/DDBJ whole genome shotgun (WGS) entry which is preliminary data.</text>
</comment>
<evidence type="ECO:0000313" key="5">
    <source>
        <dbReference type="Proteomes" id="UP001161409"/>
    </source>
</evidence>
<feature type="domain" description="Fumarate lyase N-terminal" evidence="3">
    <location>
        <begin position="36"/>
        <end position="293"/>
    </location>
</feature>
<dbReference type="InterPro" id="IPR020557">
    <property type="entry name" value="Fumarate_lyase_CS"/>
</dbReference>
<dbReference type="PRINTS" id="PR00149">
    <property type="entry name" value="FUMRATELYASE"/>
</dbReference>
<organism evidence="4 5">
    <name type="scientific">Sneathiella chinensis</name>
    <dbReference type="NCBI Taxonomy" id="349750"/>
    <lineage>
        <taxon>Bacteria</taxon>
        <taxon>Pseudomonadati</taxon>
        <taxon>Pseudomonadota</taxon>
        <taxon>Alphaproteobacteria</taxon>
        <taxon>Sneathiellales</taxon>
        <taxon>Sneathiellaceae</taxon>
        <taxon>Sneathiella</taxon>
    </lineage>
</organism>
<accession>A0ABQ5TYF3</accession>
<dbReference type="Pfam" id="PF00206">
    <property type="entry name" value="Lyase_1"/>
    <property type="match status" value="1"/>
</dbReference>
<dbReference type="EC" id="5.5.1.2" evidence="2"/>
<evidence type="ECO:0000259" key="3">
    <source>
        <dbReference type="Pfam" id="PF00206"/>
    </source>
</evidence>
<dbReference type="PANTHER" id="PTHR43172">
    <property type="entry name" value="ADENYLOSUCCINATE LYASE"/>
    <property type="match status" value="1"/>
</dbReference>
<name>A0ABQ5TYF3_9PROT</name>
<dbReference type="NCBIfam" id="NF004631">
    <property type="entry name" value="PRK05975.1"/>
    <property type="match status" value="1"/>
</dbReference>
<proteinExistence type="inferred from homology"/>
<keyword evidence="5" id="KW-1185">Reference proteome</keyword>
<evidence type="ECO:0000256" key="1">
    <source>
        <dbReference type="ARBA" id="ARBA00034772"/>
    </source>
</evidence>
<reference evidence="4" key="2">
    <citation type="submission" date="2023-01" db="EMBL/GenBank/DDBJ databases">
        <title>Draft genome sequence of Sneathiella chinensis strain NBRC 103408.</title>
        <authorList>
            <person name="Sun Q."/>
            <person name="Mori K."/>
        </authorList>
    </citation>
    <scope>NUCLEOTIDE SEQUENCE</scope>
    <source>
        <strain evidence="4">NBRC 103408</strain>
    </source>
</reference>
<protein>
    <recommendedName>
        <fullName evidence="2">3-carboxy-cis,cis-muconate cycloisomerase</fullName>
        <ecNumber evidence="2">5.5.1.2</ecNumber>
    </recommendedName>
</protein>
<evidence type="ECO:0000256" key="2">
    <source>
        <dbReference type="NCBIfam" id="TIGR02426"/>
    </source>
</evidence>
<sequence length="352" mass="37573">MSPSPFDHAYLSGLFGQPEASRHLSPKADVAAMLAFEAALAEAEGEAGLIPAEAAEAISAVLRSFSVDMDDLKQGTSKDGVVIPALVRQIRAAVGPDHGAHVHYGATSQDVIDTALILRLKNILDLFEEGLNTALQRIEALNAAYGTLEIMGRTRMQRALPIPLSHRLGNWKAPLLDLLTALEDLRPRLLKVQFGGAVGTLAKLGEKGPEVRKRLAAKLGLEDAECWHTDRRPLSLLAAWMSEVTTALGKIGQDLALMAQNEVGEVTLKSAGGSSAMPHKQNPVRAELLVSIARYNSVQISGMSQAALAENERSGSGWSLEWMILPGMVQATAAGLDRANELLSDIKSIQAS</sequence>